<evidence type="ECO:0000313" key="8">
    <source>
        <dbReference type="Proteomes" id="UP000714275"/>
    </source>
</evidence>
<dbReference type="PANTHER" id="PTHR12714:SF25">
    <property type="entry name" value="CONSERVED HYPOTHETICAL MEMBRANE PROTEIN"/>
    <property type="match status" value="1"/>
</dbReference>
<evidence type="ECO:0000256" key="5">
    <source>
        <dbReference type="RuleBase" id="RU362022"/>
    </source>
</evidence>
<comment type="subcellular location">
    <subcellularLocation>
        <location evidence="5">Endoplasmic reticulum membrane</location>
        <topology evidence="5">Multi-pass membrane protein</topology>
    </subcellularLocation>
    <subcellularLocation>
        <location evidence="1">Membrane</location>
        <topology evidence="1">Multi-pass membrane protein</topology>
    </subcellularLocation>
</comment>
<sequence>MKMSLLKIPLILSSAIAVHVALTPPHAPSKSEVVHDTFNEWVIIQHVRYGLPIAKIVYWGVSLAEIALTVSRMTDPKTLPSVIQNTIGPFLPRIQDVPITRPFILGTALVATAGYLRWSCFRTLGRFFTFELAARKGHQLVTSGPYSVVRHPSYSAAILQYIGVVVLHGSATSWLRQSGVLDLPGVKPVLLVWLLERTVTVISLVRRINQEEEVVKSMFGDEWRRWAKVVRYRLIPGIY</sequence>
<organism evidence="7 8">
    <name type="scientific">Suillus placidus</name>
    <dbReference type="NCBI Taxonomy" id="48579"/>
    <lineage>
        <taxon>Eukaryota</taxon>
        <taxon>Fungi</taxon>
        <taxon>Dikarya</taxon>
        <taxon>Basidiomycota</taxon>
        <taxon>Agaricomycotina</taxon>
        <taxon>Agaricomycetes</taxon>
        <taxon>Agaricomycetidae</taxon>
        <taxon>Boletales</taxon>
        <taxon>Suillineae</taxon>
        <taxon>Suillaceae</taxon>
        <taxon>Suillus</taxon>
    </lineage>
</organism>
<evidence type="ECO:0000256" key="1">
    <source>
        <dbReference type="ARBA" id="ARBA00004141"/>
    </source>
</evidence>
<proteinExistence type="inferred from homology"/>
<dbReference type="OrthoDB" id="422086at2759"/>
<protein>
    <recommendedName>
        <fullName evidence="5">Protein-S-isoprenylcysteine O-methyltransferase</fullName>
        <ecNumber evidence="5">2.1.1.100</ecNumber>
    </recommendedName>
</protein>
<keyword evidence="5" id="KW-0949">S-adenosyl-L-methionine</keyword>
<evidence type="ECO:0000313" key="7">
    <source>
        <dbReference type="EMBL" id="KAG1782839.1"/>
    </source>
</evidence>
<dbReference type="EC" id="2.1.1.100" evidence="5"/>
<dbReference type="Pfam" id="PF04140">
    <property type="entry name" value="ICMT"/>
    <property type="match status" value="1"/>
</dbReference>
<keyword evidence="5" id="KW-0256">Endoplasmic reticulum</keyword>
<evidence type="ECO:0000256" key="2">
    <source>
        <dbReference type="ARBA" id="ARBA00022692"/>
    </source>
</evidence>
<comment type="similarity">
    <text evidence="5">Belongs to the class VI-like SAM-binding methyltransferase superfamily. Isoprenylcysteine carboxyl methyltransferase family.</text>
</comment>
<evidence type="ECO:0000256" key="4">
    <source>
        <dbReference type="ARBA" id="ARBA00023136"/>
    </source>
</evidence>
<keyword evidence="5" id="KW-0808">Transferase</keyword>
<keyword evidence="3" id="KW-1133">Transmembrane helix</keyword>
<keyword evidence="6" id="KW-0732">Signal</keyword>
<comment type="caution">
    <text evidence="7">The sequence shown here is derived from an EMBL/GenBank/DDBJ whole genome shotgun (WGS) entry which is preliminary data.</text>
</comment>
<dbReference type="Gene3D" id="1.20.120.1630">
    <property type="match status" value="1"/>
</dbReference>
<name>A0A9P7A5J6_9AGAM</name>
<dbReference type="AlphaFoldDB" id="A0A9P7A5J6"/>
<dbReference type="GO" id="GO:0032259">
    <property type="term" value="P:methylation"/>
    <property type="evidence" value="ECO:0007669"/>
    <property type="project" value="UniProtKB-KW"/>
</dbReference>
<dbReference type="GO" id="GO:0005789">
    <property type="term" value="C:endoplasmic reticulum membrane"/>
    <property type="evidence" value="ECO:0007669"/>
    <property type="project" value="UniProtKB-SubCell"/>
</dbReference>
<accession>A0A9P7A5J6</accession>
<dbReference type="Proteomes" id="UP000714275">
    <property type="component" value="Unassembled WGS sequence"/>
</dbReference>
<evidence type="ECO:0000256" key="6">
    <source>
        <dbReference type="SAM" id="SignalP"/>
    </source>
</evidence>
<feature type="chain" id="PRO_5040425604" description="Protein-S-isoprenylcysteine O-methyltransferase" evidence="6">
    <location>
        <begin position="18"/>
        <end position="239"/>
    </location>
</feature>
<reference evidence="7" key="1">
    <citation type="journal article" date="2020" name="New Phytol.">
        <title>Comparative genomics reveals dynamic genome evolution in host specialist ectomycorrhizal fungi.</title>
        <authorList>
            <person name="Lofgren L.A."/>
            <person name="Nguyen N.H."/>
            <person name="Vilgalys R."/>
            <person name="Ruytinx J."/>
            <person name="Liao H.L."/>
            <person name="Branco S."/>
            <person name="Kuo A."/>
            <person name="LaButti K."/>
            <person name="Lipzen A."/>
            <person name="Andreopoulos W."/>
            <person name="Pangilinan J."/>
            <person name="Riley R."/>
            <person name="Hundley H."/>
            <person name="Na H."/>
            <person name="Barry K."/>
            <person name="Grigoriev I.V."/>
            <person name="Stajich J.E."/>
            <person name="Kennedy P.G."/>
        </authorList>
    </citation>
    <scope>NUCLEOTIDE SEQUENCE</scope>
    <source>
        <strain evidence="7">DOB743</strain>
    </source>
</reference>
<dbReference type="PANTHER" id="PTHR12714">
    <property type="entry name" value="PROTEIN-S ISOPRENYLCYSTEINE O-METHYLTRANSFERASE"/>
    <property type="match status" value="1"/>
</dbReference>
<feature type="signal peptide" evidence="6">
    <location>
        <begin position="1"/>
        <end position="17"/>
    </location>
</feature>
<dbReference type="InterPro" id="IPR007269">
    <property type="entry name" value="ICMT_MeTrfase"/>
</dbReference>
<keyword evidence="5" id="KW-0489">Methyltransferase</keyword>
<keyword evidence="4" id="KW-0472">Membrane</keyword>
<dbReference type="EMBL" id="JABBWD010000002">
    <property type="protein sequence ID" value="KAG1782839.1"/>
    <property type="molecule type" value="Genomic_DNA"/>
</dbReference>
<evidence type="ECO:0000256" key="3">
    <source>
        <dbReference type="ARBA" id="ARBA00022989"/>
    </source>
</evidence>
<keyword evidence="8" id="KW-1185">Reference proteome</keyword>
<comment type="catalytic activity">
    <reaction evidence="5">
        <text>[protein]-C-terminal S-[(2E,6E)-farnesyl]-L-cysteine + S-adenosyl-L-methionine = [protein]-C-terminal S-[(2E,6E)-farnesyl]-L-cysteine methyl ester + S-adenosyl-L-homocysteine</text>
        <dbReference type="Rhea" id="RHEA:21672"/>
        <dbReference type="Rhea" id="RHEA-COMP:12125"/>
        <dbReference type="Rhea" id="RHEA-COMP:12126"/>
        <dbReference type="ChEBI" id="CHEBI:57856"/>
        <dbReference type="ChEBI" id="CHEBI:59789"/>
        <dbReference type="ChEBI" id="CHEBI:90510"/>
        <dbReference type="ChEBI" id="CHEBI:90511"/>
        <dbReference type="EC" id="2.1.1.100"/>
    </reaction>
</comment>
<gene>
    <name evidence="7" type="ORF">EV702DRAFT_1058549</name>
</gene>
<dbReference type="GO" id="GO:0004671">
    <property type="term" value="F:protein C-terminal S-isoprenylcysteine carboxyl O-methyltransferase activity"/>
    <property type="evidence" value="ECO:0007669"/>
    <property type="project" value="UniProtKB-EC"/>
</dbReference>
<keyword evidence="2" id="KW-0812">Transmembrane</keyword>